<evidence type="ECO:0000256" key="1">
    <source>
        <dbReference type="SAM" id="MobiDB-lite"/>
    </source>
</evidence>
<dbReference type="EMBL" id="JAKRYL010000001">
    <property type="protein sequence ID" value="MCL7745780.1"/>
    <property type="molecule type" value="Genomic_DNA"/>
</dbReference>
<feature type="region of interest" description="Disordered" evidence="1">
    <location>
        <begin position="1"/>
        <end position="21"/>
    </location>
</feature>
<name>A0A9X1ZZ92_9BACI</name>
<dbReference type="AlphaFoldDB" id="A0A9X1ZZ92"/>
<dbReference type="Proteomes" id="UP001139150">
    <property type="component" value="Unassembled WGS sequence"/>
</dbReference>
<evidence type="ECO:0000313" key="3">
    <source>
        <dbReference type="Proteomes" id="UP001139150"/>
    </source>
</evidence>
<evidence type="ECO:0000313" key="2">
    <source>
        <dbReference type="EMBL" id="MCL7745780.1"/>
    </source>
</evidence>
<proteinExistence type="predicted"/>
<dbReference type="RefSeq" id="WP_250094707.1">
    <property type="nucleotide sequence ID" value="NZ_JAKRYL010000001.1"/>
</dbReference>
<feature type="compositionally biased region" description="Polar residues" evidence="1">
    <location>
        <begin position="12"/>
        <end position="21"/>
    </location>
</feature>
<gene>
    <name evidence="2" type="ORF">MF646_01480</name>
</gene>
<sequence>MENKPLHYDGSIQKNETGTTEAISEPFQLTDEMRVNISGNPYENENNE</sequence>
<organism evidence="2 3">
    <name type="scientific">Halalkalibacter alkaliphilus</name>
    <dbReference type="NCBI Taxonomy" id="2917993"/>
    <lineage>
        <taxon>Bacteria</taxon>
        <taxon>Bacillati</taxon>
        <taxon>Bacillota</taxon>
        <taxon>Bacilli</taxon>
        <taxon>Bacillales</taxon>
        <taxon>Bacillaceae</taxon>
        <taxon>Halalkalibacter</taxon>
    </lineage>
</organism>
<comment type="caution">
    <text evidence="2">The sequence shown here is derived from an EMBL/GenBank/DDBJ whole genome shotgun (WGS) entry which is preliminary data.</text>
</comment>
<keyword evidence="3" id="KW-1185">Reference proteome</keyword>
<protein>
    <submittedName>
        <fullName evidence="2">Uncharacterized protein</fullName>
    </submittedName>
</protein>
<accession>A0A9X1ZZ92</accession>
<reference evidence="2" key="1">
    <citation type="submission" date="2022-02" db="EMBL/GenBank/DDBJ databases">
        <title>Halalkalibacter sp. nov. isolated from Lonar Lake, India.</title>
        <authorList>
            <person name="Joshi A."/>
            <person name="Thite S."/>
            <person name="Lodha T."/>
        </authorList>
    </citation>
    <scope>NUCLEOTIDE SEQUENCE</scope>
    <source>
        <strain evidence="2">MEB205</strain>
    </source>
</reference>